<accession>A0A9D4AM86</accession>
<dbReference type="Gene3D" id="3.60.10.10">
    <property type="entry name" value="Endonuclease/exonuclease/phosphatase"/>
    <property type="match status" value="1"/>
</dbReference>
<dbReference type="EMBL" id="JAIQCV010000001">
    <property type="protein sequence ID" value="KAH1130158.1"/>
    <property type="molecule type" value="Genomic_DNA"/>
</dbReference>
<dbReference type="Proteomes" id="UP000828251">
    <property type="component" value="Unassembled WGS sequence"/>
</dbReference>
<dbReference type="InterPro" id="IPR036691">
    <property type="entry name" value="Endo/exonu/phosph_ase_sf"/>
</dbReference>
<name>A0A9D4AM86_9ROSI</name>
<dbReference type="AlphaFoldDB" id="A0A9D4AM86"/>
<dbReference type="SUPFAM" id="SSF56219">
    <property type="entry name" value="DNase I-like"/>
    <property type="match status" value="1"/>
</dbReference>
<protein>
    <recommendedName>
        <fullName evidence="3">Reverse transcriptase</fullName>
    </recommendedName>
</protein>
<keyword evidence="2" id="KW-1185">Reference proteome</keyword>
<dbReference type="PANTHER" id="PTHR46890">
    <property type="entry name" value="NON-LTR RETROLELEMENT REVERSE TRANSCRIPTASE-LIKE PROTEIN-RELATED"/>
    <property type="match status" value="1"/>
</dbReference>
<reference evidence="1 2" key="1">
    <citation type="journal article" date="2021" name="Plant Biotechnol. J.">
        <title>Multi-omics assisted identification of the key and species-specific regulatory components of drought-tolerant mechanisms in Gossypium stocksii.</title>
        <authorList>
            <person name="Yu D."/>
            <person name="Ke L."/>
            <person name="Zhang D."/>
            <person name="Wu Y."/>
            <person name="Sun Y."/>
            <person name="Mei J."/>
            <person name="Sun J."/>
            <person name="Sun Y."/>
        </authorList>
    </citation>
    <scope>NUCLEOTIDE SEQUENCE [LARGE SCALE GENOMIC DNA]</scope>
    <source>
        <strain evidence="2">cv. E1</strain>
        <tissue evidence="1">Leaf</tissue>
    </source>
</reference>
<dbReference type="PANTHER" id="PTHR46890:SF48">
    <property type="entry name" value="RNA-DIRECTED DNA POLYMERASE"/>
    <property type="match status" value="1"/>
</dbReference>
<evidence type="ECO:0000313" key="1">
    <source>
        <dbReference type="EMBL" id="KAH1130158.1"/>
    </source>
</evidence>
<gene>
    <name evidence="1" type="ORF">J1N35_001536</name>
</gene>
<sequence length="435" mass="50812">METKLGSRQMEYVRRKCGFVHGVEVDSEDRNESWDVLKRLSTIGGIPWFICGDFNEIMYGSEKKRGLPRDERRMDLFRRTLEECQLIDIGYSSKWFTWEKGNLPETNIQERLDKGMANVGWLSLFSEGTSSENLMQKLENVKNSLGIWAAQIQASRKKRKQVLMAKLYDLYEAERDDNNLAELIDTKIYLNFEIEKDEKYWEQRARLNWLKFRDKNTAIFHSQATQHKKRNLIRKLTNEDGKEIEVFKEMKEVARSYFQKLFSAGQKGSYERLLSGIDRCITNEDNKQLTAKYTKEEIQAVVFELGPTKAPGEDGLPGIFYQKYWHIIGEEVMGFCLQLLNGDIKSAFVPGRLISDNVLLAYEILNMLKQKRMGKKGFMAVKIDMSKAYDRVEWDFIKQIMIRIGFATRWIEAIMQCVSTVSYSVPLYGHLGEKF</sequence>
<organism evidence="1 2">
    <name type="scientific">Gossypium stocksii</name>
    <dbReference type="NCBI Taxonomy" id="47602"/>
    <lineage>
        <taxon>Eukaryota</taxon>
        <taxon>Viridiplantae</taxon>
        <taxon>Streptophyta</taxon>
        <taxon>Embryophyta</taxon>
        <taxon>Tracheophyta</taxon>
        <taxon>Spermatophyta</taxon>
        <taxon>Magnoliopsida</taxon>
        <taxon>eudicotyledons</taxon>
        <taxon>Gunneridae</taxon>
        <taxon>Pentapetalae</taxon>
        <taxon>rosids</taxon>
        <taxon>malvids</taxon>
        <taxon>Malvales</taxon>
        <taxon>Malvaceae</taxon>
        <taxon>Malvoideae</taxon>
        <taxon>Gossypium</taxon>
    </lineage>
</organism>
<comment type="caution">
    <text evidence="1">The sequence shown here is derived from an EMBL/GenBank/DDBJ whole genome shotgun (WGS) entry which is preliminary data.</text>
</comment>
<evidence type="ECO:0000313" key="2">
    <source>
        <dbReference type="Proteomes" id="UP000828251"/>
    </source>
</evidence>
<dbReference type="InterPro" id="IPR052343">
    <property type="entry name" value="Retrotransposon-Effector_Assoc"/>
</dbReference>
<evidence type="ECO:0008006" key="3">
    <source>
        <dbReference type="Google" id="ProtNLM"/>
    </source>
</evidence>
<proteinExistence type="predicted"/>
<dbReference type="OrthoDB" id="1001418at2759"/>